<dbReference type="KEGG" id="dda:Dd703_2678"/>
<dbReference type="GO" id="GO:0016787">
    <property type="term" value="F:hydrolase activity"/>
    <property type="evidence" value="ECO:0007669"/>
    <property type="project" value="UniProtKB-KW"/>
</dbReference>
<proteinExistence type="predicted"/>
<dbReference type="InterPro" id="IPR050272">
    <property type="entry name" value="Isochorismatase-like_hydrls"/>
</dbReference>
<organism evidence="3 4">
    <name type="scientific">Musicola paradisiaca (strain Ech703)</name>
    <name type="common">Dickeya paradisiaca</name>
    <name type="synonym">Dickeya dadantii</name>
    <dbReference type="NCBI Taxonomy" id="579405"/>
    <lineage>
        <taxon>Bacteria</taxon>
        <taxon>Pseudomonadati</taxon>
        <taxon>Pseudomonadota</taxon>
        <taxon>Gammaproteobacteria</taxon>
        <taxon>Enterobacterales</taxon>
        <taxon>Pectobacteriaceae</taxon>
        <taxon>Musicola</taxon>
    </lineage>
</organism>
<dbReference type="Gene3D" id="3.40.50.850">
    <property type="entry name" value="Isochorismatase-like"/>
    <property type="match status" value="1"/>
</dbReference>
<evidence type="ECO:0000313" key="4">
    <source>
        <dbReference type="Proteomes" id="UP000002734"/>
    </source>
</evidence>
<gene>
    <name evidence="3" type="ordered locus">Dd703_2678</name>
</gene>
<dbReference type="AlphaFoldDB" id="C6CAF7"/>
<keyword evidence="1 3" id="KW-0378">Hydrolase</keyword>
<dbReference type="STRING" id="579405.Dd703_2678"/>
<evidence type="ECO:0000313" key="3">
    <source>
        <dbReference type="EMBL" id="ACS86455.1"/>
    </source>
</evidence>
<dbReference type="Pfam" id="PF00857">
    <property type="entry name" value="Isochorismatase"/>
    <property type="match status" value="1"/>
</dbReference>
<dbReference type="InterPro" id="IPR000868">
    <property type="entry name" value="Isochorismatase-like_dom"/>
</dbReference>
<name>C6CAF7_MUSP7</name>
<reference evidence="3" key="1">
    <citation type="submission" date="2009-06" db="EMBL/GenBank/DDBJ databases">
        <title>Complete sequence of Dickeya dadantii Ech703.</title>
        <authorList>
            <consortium name="US DOE Joint Genome Institute"/>
            <person name="Lucas S."/>
            <person name="Copeland A."/>
            <person name="Lapidus A."/>
            <person name="Glavina del Rio T."/>
            <person name="Dalin E."/>
            <person name="Tice H."/>
            <person name="Bruce D."/>
            <person name="Goodwin L."/>
            <person name="Pitluck S."/>
            <person name="Chertkov O."/>
            <person name="Brettin T."/>
            <person name="Detter J.C."/>
            <person name="Han C."/>
            <person name="Larimer F."/>
            <person name="Land M."/>
            <person name="Hauser L."/>
            <person name="Kyrpides N."/>
            <person name="Mikhailova N."/>
            <person name="Balakrishnan V."/>
            <person name="Glasner J."/>
            <person name="Perna N.T."/>
        </authorList>
    </citation>
    <scope>NUCLEOTIDE SEQUENCE [LARGE SCALE GENOMIC DNA]</scope>
    <source>
        <strain evidence="3">Ech703</strain>
    </source>
</reference>
<dbReference type="InterPro" id="IPR036380">
    <property type="entry name" value="Isochorismatase-like_sf"/>
</dbReference>
<evidence type="ECO:0000256" key="1">
    <source>
        <dbReference type="ARBA" id="ARBA00022801"/>
    </source>
</evidence>
<dbReference type="PANTHER" id="PTHR43540:SF14">
    <property type="entry name" value="ISOCHORISMATASE"/>
    <property type="match status" value="1"/>
</dbReference>
<dbReference type="eggNOG" id="COG1335">
    <property type="taxonomic scope" value="Bacteria"/>
</dbReference>
<keyword evidence="4" id="KW-1185">Reference proteome</keyword>
<protein>
    <submittedName>
        <fullName evidence="3">Isochorismatase hydrolase</fullName>
    </submittedName>
</protein>
<dbReference type="SUPFAM" id="SSF52499">
    <property type="entry name" value="Isochorismatase-like hydrolases"/>
    <property type="match status" value="1"/>
</dbReference>
<feature type="domain" description="Isochorismatase-like" evidence="2">
    <location>
        <begin position="3"/>
        <end position="138"/>
    </location>
</feature>
<dbReference type="Proteomes" id="UP000002734">
    <property type="component" value="Chromosome"/>
</dbReference>
<dbReference type="EMBL" id="CP001654">
    <property type="protein sequence ID" value="ACS86455.1"/>
    <property type="molecule type" value="Genomic_DNA"/>
</dbReference>
<dbReference type="HOGENOM" id="CLU_068979_5_5_6"/>
<evidence type="ECO:0000259" key="2">
    <source>
        <dbReference type="Pfam" id="PF00857"/>
    </source>
</evidence>
<dbReference type="PANTHER" id="PTHR43540">
    <property type="entry name" value="PEROXYUREIDOACRYLATE/UREIDOACRYLATE AMIDOHYDROLASE-RELATED"/>
    <property type="match status" value="1"/>
</dbReference>
<dbReference type="RefSeq" id="WP_015854361.1">
    <property type="nucleotide sequence ID" value="NC_012880.1"/>
</dbReference>
<accession>C6CAF7</accession>
<sequence length="184" mass="20441">MNILIVIDMQNAVFQTSRYQKDAVVGRINQLIDAAERTLFILHVDEAMQPGSEGWQLLPELHRPKNAIYINKTACDAFYRTELAATLEQLGGHHFTVCGCATDYCVDATIKNAASRGYAQTVAADAHTTADRRAVSAAQLIAQHNEVWADFIIPGNRLWVKETQRILQEWDVKTGDSESSLPAV</sequence>